<proteinExistence type="predicted"/>
<reference evidence="1" key="2">
    <citation type="submission" date="2011-02" db="EMBL/GenBank/DDBJ databases">
        <authorList>
            <person name="MacLean D."/>
        </authorList>
    </citation>
    <scope>NUCLEOTIDE SEQUENCE</scope>
</reference>
<protein>
    <submittedName>
        <fullName evidence="1">AlNc14C47G3761 protein</fullName>
    </submittedName>
</protein>
<dbReference type="EMBL" id="FR824092">
    <property type="protein sequence ID" value="CCA18218.1"/>
    <property type="molecule type" value="Genomic_DNA"/>
</dbReference>
<dbReference type="HOGENOM" id="CLU_2228193_0_0_1"/>
<organism evidence="1">
    <name type="scientific">Albugo laibachii Nc14</name>
    <dbReference type="NCBI Taxonomy" id="890382"/>
    <lineage>
        <taxon>Eukaryota</taxon>
        <taxon>Sar</taxon>
        <taxon>Stramenopiles</taxon>
        <taxon>Oomycota</taxon>
        <taxon>Peronosporomycetes</taxon>
        <taxon>Albuginales</taxon>
        <taxon>Albuginaceae</taxon>
        <taxon>Albugo</taxon>
    </lineage>
</organism>
<reference evidence="1" key="1">
    <citation type="journal article" date="2011" name="PLoS Biol.">
        <title>Gene gain and loss during evolution of obligate parasitism in the white rust pathogen of Arabidopsis thaliana.</title>
        <authorList>
            <person name="Kemen E."/>
            <person name="Gardiner A."/>
            <person name="Schultz-Larsen T."/>
            <person name="Kemen A.C."/>
            <person name="Balmuth A.L."/>
            <person name="Robert-Seilaniantz A."/>
            <person name="Bailey K."/>
            <person name="Holub E."/>
            <person name="Studholme D.J."/>
            <person name="Maclean D."/>
            <person name="Jones J.D."/>
        </authorList>
    </citation>
    <scope>NUCLEOTIDE SEQUENCE</scope>
</reference>
<sequence length="106" mass="12273">MLQLGMVYEEPRNPLLMEVSNRGEMKGLTGTTSYSPLKPPDATSLLTTEKTIARLIRKECVVKRCRSIPMERDRFETMAPRFMTDMVDSATIRARTTEYQLHRYLT</sequence>
<name>F0WAP7_9STRA</name>
<dbReference type="AlphaFoldDB" id="F0WAP7"/>
<evidence type="ECO:0000313" key="1">
    <source>
        <dbReference type="EMBL" id="CCA18218.1"/>
    </source>
</evidence>
<accession>F0WAP7</accession>
<gene>
    <name evidence="1" type="primary">AlNc14C47G3761</name>
    <name evidence="1" type="ORF">ALNC14_043610</name>
</gene>